<name>A0A1V9ELJ0_9BACT</name>
<evidence type="ECO:0000313" key="6">
    <source>
        <dbReference type="Proteomes" id="UP000192610"/>
    </source>
</evidence>
<dbReference type="AlphaFoldDB" id="A0A1V9ELJ0"/>
<comment type="caution">
    <text evidence="5">The sequence shown here is derived from an EMBL/GenBank/DDBJ whole genome shotgun (WGS) entry which is preliminary data.</text>
</comment>
<dbReference type="GO" id="GO:0003677">
    <property type="term" value="F:DNA binding"/>
    <property type="evidence" value="ECO:0007669"/>
    <property type="project" value="UniProtKB-KW"/>
</dbReference>
<dbReference type="GO" id="GO:0030261">
    <property type="term" value="P:chromosome condensation"/>
    <property type="evidence" value="ECO:0007669"/>
    <property type="project" value="UniProtKB-KW"/>
</dbReference>
<keyword evidence="3" id="KW-0238">DNA-binding</keyword>
<dbReference type="OrthoDB" id="9799835at2"/>
<comment type="similarity">
    <text evidence="1 4">Belongs to the bacterial histone-like protein family.</text>
</comment>
<dbReference type="EMBL" id="LVXG01000023">
    <property type="protein sequence ID" value="OQP46986.1"/>
    <property type="molecule type" value="Genomic_DNA"/>
</dbReference>
<evidence type="ECO:0000256" key="3">
    <source>
        <dbReference type="ARBA" id="ARBA00023125"/>
    </source>
</evidence>
<dbReference type="GO" id="GO:0005829">
    <property type="term" value="C:cytosol"/>
    <property type="evidence" value="ECO:0007669"/>
    <property type="project" value="TreeGrafter"/>
</dbReference>
<gene>
    <name evidence="5" type="ORF">A4H97_05565</name>
</gene>
<dbReference type="PANTHER" id="PTHR33175">
    <property type="entry name" value="DNA-BINDING PROTEIN HU"/>
    <property type="match status" value="1"/>
</dbReference>
<dbReference type="PANTHER" id="PTHR33175:SF3">
    <property type="entry name" value="DNA-BINDING PROTEIN HU-BETA"/>
    <property type="match status" value="1"/>
</dbReference>
<evidence type="ECO:0000256" key="4">
    <source>
        <dbReference type="RuleBase" id="RU003939"/>
    </source>
</evidence>
<dbReference type="Proteomes" id="UP000192610">
    <property type="component" value="Unassembled WGS sequence"/>
</dbReference>
<dbReference type="SMART" id="SM00411">
    <property type="entry name" value="BHL"/>
    <property type="match status" value="1"/>
</dbReference>
<dbReference type="InterPro" id="IPR010992">
    <property type="entry name" value="IHF-like_DNA-bd_dom_sf"/>
</dbReference>
<dbReference type="Pfam" id="PF00216">
    <property type="entry name" value="Bac_DNA_binding"/>
    <property type="match status" value="1"/>
</dbReference>
<dbReference type="RefSeq" id="WP_081145882.1">
    <property type="nucleotide sequence ID" value="NZ_FOCZ01000002.1"/>
</dbReference>
<dbReference type="InterPro" id="IPR000119">
    <property type="entry name" value="Hist_DNA-bd"/>
</dbReference>
<organism evidence="5 6">
    <name type="scientific">Niastella yeongjuensis</name>
    <dbReference type="NCBI Taxonomy" id="354355"/>
    <lineage>
        <taxon>Bacteria</taxon>
        <taxon>Pseudomonadati</taxon>
        <taxon>Bacteroidota</taxon>
        <taxon>Chitinophagia</taxon>
        <taxon>Chitinophagales</taxon>
        <taxon>Chitinophagaceae</taxon>
        <taxon>Niastella</taxon>
    </lineage>
</organism>
<accession>A0A1V9ELJ0</accession>
<reference evidence="6" key="1">
    <citation type="submission" date="2016-04" db="EMBL/GenBank/DDBJ databases">
        <authorList>
            <person name="Chen L."/>
            <person name="Zhuang W."/>
            <person name="Wang G."/>
        </authorList>
    </citation>
    <scope>NUCLEOTIDE SEQUENCE [LARGE SCALE GENOMIC DNA]</scope>
    <source>
        <strain evidence="6">17621</strain>
    </source>
</reference>
<evidence type="ECO:0000256" key="1">
    <source>
        <dbReference type="ARBA" id="ARBA00010529"/>
    </source>
</evidence>
<evidence type="ECO:0000313" key="5">
    <source>
        <dbReference type="EMBL" id="OQP46986.1"/>
    </source>
</evidence>
<proteinExistence type="inferred from homology"/>
<keyword evidence="2" id="KW-0226">DNA condensation</keyword>
<sequence>MRKADLVNQISEKTGIPKVDVLVTLETMFKEVKDTLSQGENIYIRGFGSFITKKRAAKIGRNIKKNIAVHIPEHFIPAFKPAKEFVAEVKKLQSVKEDQPNPDDEM</sequence>
<dbReference type="CDD" id="cd13836">
    <property type="entry name" value="IHF_B"/>
    <property type="match status" value="1"/>
</dbReference>
<dbReference type="GO" id="GO:0030527">
    <property type="term" value="F:structural constituent of chromatin"/>
    <property type="evidence" value="ECO:0007669"/>
    <property type="project" value="InterPro"/>
</dbReference>
<dbReference type="PRINTS" id="PR01727">
    <property type="entry name" value="DNABINDINGHU"/>
</dbReference>
<keyword evidence="6" id="KW-1185">Reference proteome</keyword>
<dbReference type="STRING" id="354355.SAMN05660816_01138"/>
<protein>
    <submittedName>
        <fullName evidence="5">Integration host factor subunit beta</fullName>
    </submittedName>
</protein>
<dbReference type="Gene3D" id="4.10.520.10">
    <property type="entry name" value="IHF-like DNA-binding proteins"/>
    <property type="match status" value="1"/>
</dbReference>
<evidence type="ECO:0000256" key="2">
    <source>
        <dbReference type="ARBA" id="ARBA00023067"/>
    </source>
</evidence>
<dbReference type="SUPFAM" id="SSF47729">
    <property type="entry name" value="IHF-like DNA-binding proteins"/>
    <property type="match status" value="1"/>
</dbReference>